<accession>A0A821J3T1</accession>
<dbReference type="EMBL" id="CAJOBH010073771">
    <property type="protein sequence ID" value="CAF4484283.1"/>
    <property type="molecule type" value="Genomic_DNA"/>
</dbReference>
<dbReference type="Proteomes" id="UP000681967">
    <property type="component" value="Unassembled WGS sequence"/>
</dbReference>
<keyword evidence="7" id="KW-1185">Reference proteome</keyword>
<dbReference type="EMBL" id="CAJOBG010102427">
    <property type="protein sequence ID" value="CAF4708533.1"/>
    <property type="molecule type" value="Genomic_DNA"/>
</dbReference>
<dbReference type="Proteomes" id="UP000681720">
    <property type="component" value="Unassembled WGS sequence"/>
</dbReference>
<evidence type="ECO:0000313" key="2">
    <source>
        <dbReference type="EMBL" id="CAF4484283.1"/>
    </source>
</evidence>
<evidence type="ECO:0000313" key="4">
    <source>
        <dbReference type="EMBL" id="CAF4765500.1"/>
    </source>
</evidence>
<dbReference type="EMBL" id="CAJOBJ010240336">
    <property type="protein sequence ID" value="CAF5074030.1"/>
    <property type="molecule type" value="Genomic_DNA"/>
</dbReference>
<proteinExistence type="predicted"/>
<evidence type="ECO:0000313" key="6">
    <source>
        <dbReference type="EMBL" id="CAF5074030.1"/>
    </source>
</evidence>
<dbReference type="EMBL" id="CAJOBH010168415">
    <property type="protein sequence ID" value="CAF4902726.1"/>
    <property type="molecule type" value="Genomic_DNA"/>
</dbReference>
<evidence type="ECO:0000313" key="7">
    <source>
        <dbReference type="Proteomes" id="UP000663866"/>
    </source>
</evidence>
<gene>
    <name evidence="2" type="ORF">BYL167_LOCUS35284</name>
    <name evidence="5" type="ORF">BYL167_LOCUS52248</name>
    <name evidence="4" type="ORF">GIL414_LOCUS45729</name>
    <name evidence="6" type="ORF">GIL414_LOCUS61292</name>
    <name evidence="1" type="ORF">OVN521_LOCUS31109</name>
    <name evidence="3" type="ORF">OVN521_LOCUS48654</name>
</gene>
<dbReference type="Proteomes" id="UP000663866">
    <property type="component" value="Unassembled WGS sequence"/>
</dbReference>
<dbReference type="EMBL" id="CAJOBJ010141597">
    <property type="protein sequence ID" value="CAF4765500.1"/>
    <property type="molecule type" value="Genomic_DNA"/>
</dbReference>
<reference evidence="3" key="1">
    <citation type="submission" date="2021-02" db="EMBL/GenBank/DDBJ databases">
        <authorList>
            <person name="Nowell W R."/>
        </authorList>
    </citation>
    <scope>NUCLEOTIDE SEQUENCE</scope>
</reference>
<name>A0A821J3T1_9BILA</name>
<evidence type="ECO:0000313" key="5">
    <source>
        <dbReference type="EMBL" id="CAF4902726.1"/>
    </source>
</evidence>
<dbReference type="EMBL" id="CAJOBG010013792">
    <property type="protein sequence ID" value="CAF4295888.1"/>
    <property type="molecule type" value="Genomic_DNA"/>
</dbReference>
<comment type="caution">
    <text evidence="3">The sequence shown here is derived from an EMBL/GenBank/DDBJ whole genome shotgun (WGS) entry which is preliminary data.</text>
</comment>
<dbReference type="AlphaFoldDB" id="A0A821J3T1"/>
<protein>
    <submittedName>
        <fullName evidence="3">Uncharacterized protein</fullName>
    </submittedName>
</protein>
<sequence length="23" mass="2624">NPISRLLSYPNAGTQFEAVNERF</sequence>
<evidence type="ECO:0000313" key="1">
    <source>
        <dbReference type="EMBL" id="CAF4295888.1"/>
    </source>
</evidence>
<feature type="non-terminal residue" evidence="3">
    <location>
        <position position="1"/>
    </location>
</feature>
<organism evidence="3 7">
    <name type="scientific">Rotaria magnacalcarata</name>
    <dbReference type="NCBI Taxonomy" id="392030"/>
    <lineage>
        <taxon>Eukaryota</taxon>
        <taxon>Metazoa</taxon>
        <taxon>Spiralia</taxon>
        <taxon>Gnathifera</taxon>
        <taxon>Rotifera</taxon>
        <taxon>Eurotatoria</taxon>
        <taxon>Bdelloidea</taxon>
        <taxon>Philodinida</taxon>
        <taxon>Philodinidae</taxon>
        <taxon>Rotaria</taxon>
    </lineage>
</organism>
<evidence type="ECO:0000313" key="3">
    <source>
        <dbReference type="EMBL" id="CAF4708533.1"/>
    </source>
</evidence>